<dbReference type="HAMAP" id="MF_01830">
    <property type="entry name" value="Hydro_lyase"/>
    <property type="match status" value="1"/>
</dbReference>
<dbReference type="Proteomes" id="UP001332192">
    <property type="component" value="Chromosome"/>
</dbReference>
<evidence type="ECO:0000256" key="1">
    <source>
        <dbReference type="ARBA" id="ARBA00007896"/>
    </source>
</evidence>
<proteinExistence type="inferred from homology"/>
<dbReference type="InterPro" id="IPR016938">
    <property type="entry name" value="UPF0317"/>
</dbReference>
<name>A0ABZ1BYQ5_9FIRM</name>
<evidence type="ECO:0000256" key="3">
    <source>
        <dbReference type="HAMAP-Rule" id="MF_01830"/>
    </source>
</evidence>
<evidence type="ECO:0000313" key="4">
    <source>
        <dbReference type="EMBL" id="WRP17949.1"/>
    </source>
</evidence>
<dbReference type="EMBL" id="CP141615">
    <property type="protein sequence ID" value="WRP17949.1"/>
    <property type="molecule type" value="Genomic_DNA"/>
</dbReference>
<dbReference type="Pfam" id="PF07286">
    <property type="entry name" value="D-Glu_cyclase"/>
    <property type="match status" value="1"/>
</dbReference>
<dbReference type="SUPFAM" id="SSF160920">
    <property type="entry name" value="PSTPO5379-like"/>
    <property type="match status" value="1"/>
</dbReference>
<evidence type="ECO:0000256" key="2">
    <source>
        <dbReference type="ARBA" id="ARBA00023239"/>
    </source>
</evidence>
<dbReference type="InterPro" id="IPR038021">
    <property type="entry name" value="Putative_hydro-lyase"/>
</dbReference>
<accession>A0ABZ1BYQ5</accession>
<dbReference type="PANTHER" id="PTHR32022">
    <property type="entry name" value="D-GLUTAMATE CYCLASE, MITOCHONDRIAL"/>
    <property type="match status" value="1"/>
</dbReference>
<dbReference type="NCBIfam" id="NF003969">
    <property type="entry name" value="PRK05463.1"/>
    <property type="match status" value="1"/>
</dbReference>
<dbReference type="Gene3D" id="3.30.2040.10">
    <property type="entry name" value="PSTPO5379-like domain"/>
    <property type="match status" value="1"/>
</dbReference>
<sequence>MSLRAVEAFGGPREARQAIREGRWTGPTAGLCPGYAQANLVVLPRQFACDFLLFCQRNPNPCPLLEVTDAGSWEPRRLAPGADLRTDVPRYRIYRDGRLEGEPTDVLDLWRDDLVAFLFGCSFTFERALLEAGVPVRHLEEGKNVPMYVTNRACDPAGIFRGPLVVTMRPIPVELVPRAVQVTARFPGAHGAPVHVGDPAALGIRRLERPDFGDAVTVRDGEMPVFWACGVTAQAVALESKASLMLTHAPGHMFITDRKDADLSYD</sequence>
<dbReference type="InterPro" id="IPR009906">
    <property type="entry name" value="D-Glu_cyclase"/>
</dbReference>
<organism evidence="4 5">
    <name type="scientific">Carboxydichorda subterranea</name>
    <dbReference type="NCBI Taxonomy" id="3109565"/>
    <lineage>
        <taxon>Bacteria</taxon>
        <taxon>Bacillati</taxon>
        <taxon>Bacillota</taxon>
        <taxon>Limnochordia</taxon>
        <taxon>Limnochordales</taxon>
        <taxon>Geochordaceae</taxon>
        <taxon>Carboxydichorda</taxon>
    </lineage>
</organism>
<protein>
    <recommendedName>
        <fullName evidence="3">Putative hydro-lyase U7230_02750</fullName>
        <ecNumber evidence="3">4.2.1.-</ecNumber>
    </recommendedName>
</protein>
<keyword evidence="2 3" id="KW-0456">Lyase</keyword>
<evidence type="ECO:0000313" key="5">
    <source>
        <dbReference type="Proteomes" id="UP001332192"/>
    </source>
</evidence>
<dbReference type="PIRSF" id="PIRSF029755">
    <property type="entry name" value="UCP029755"/>
    <property type="match status" value="1"/>
</dbReference>
<keyword evidence="5" id="KW-1185">Reference proteome</keyword>
<comment type="similarity">
    <text evidence="1 3">Belongs to the D-glutamate cyclase family.</text>
</comment>
<reference evidence="4 5" key="1">
    <citation type="journal article" date="2024" name="Front. Microbiol.">
        <title>Novel thermophilic genera Geochorda gen. nov. and Carboxydochorda gen. nov. from the deep terrestrial subsurface reveal the ecophysiological diversity in the class Limnochordia.</title>
        <authorList>
            <person name="Karnachuk O.V."/>
            <person name="Lukina A.P."/>
            <person name="Avakyan M.R."/>
            <person name="Kadnikov V.V."/>
            <person name="Begmatov S."/>
            <person name="Beletsky A.V."/>
            <person name="Vlasova K.G."/>
            <person name="Novikov A.A."/>
            <person name="Shcherbakova V.A."/>
            <person name="Mardanov A.V."/>
            <person name="Ravin N.V."/>
        </authorList>
    </citation>
    <scope>NUCLEOTIDE SEQUENCE [LARGE SCALE GENOMIC DNA]</scope>
    <source>
        <strain evidence="4 5">L945</strain>
    </source>
</reference>
<gene>
    <name evidence="4" type="ORF">U7230_02750</name>
</gene>
<dbReference type="PANTHER" id="PTHR32022:SF10">
    <property type="entry name" value="D-GLUTAMATE CYCLASE, MITOCHONDRIAL"/>
    <property type="match status" value="1"/>
</dbReference>
<dbReference type="EC" id="4.2.1.-" evidence="3"/>
<dbReference type="Gene3D" id="3.40.1640.10">
    <property type="entry name" value="PSTPO5379-like"/>
    <property type="match status" value="1"/>
</dbReference>